<organism evidence="1">
    <name type="scientific">Picea glauca</name>
    <name type="common">White spruce</name>
    <name type="synonym">Pinus glauca</name>
    <dbReference type="NCBI Taxonomy" id="3330"/>
    <lineage>
        <taxon>Eukaryota</taxon>
        <taxon>Viridiplantae</taxon>
        <taxon>Streptophyta</taxon>
        <taxon>Embryophyta</taxon>
        <taxon>Tracheophyta</taxon>
        <taxon>Spermatophyta</taxon>
        <taxon>Pinopsida</taxon>
        <taxon>Pinidae</taxon>
        <taxon>Conifers I</taxon>
        <taxon>Pinales</taxon>
        <taxon>Pinaceae</taxon>
        <taxon>Picea</taxon>
    </lineage>
</organism>
<gene>
    <name evidence="1" type="ORF">ABT39_MTgene1565</name>
</gene>
<dbReference type="AlphaFoldDB" id="A0A101LW71"/>
<comment type="caution">
    <text evidence="1">The sequence shown here is derived from an EMBL/GenBank/DDBJ whole genome shotgun (WGS) entry which is preliminary data.</text>
</comment>
<reference evidence="1" key="1">
    <citation type="journal article" date="2015" name="Genome Biol. Evol.">
        <title>Organellar Genomes of White Spruce (Picea glauca): Assembly and Annotation.</title>
        <authorList>
            <person name="Jackman S.D."/>
            <person name="Warren R.L."/>
            <person name="Gibb E.A."/>
            <person name="Vandervalk B.P."/>
            <person name="Mohamadi H."/>
            <person name="Chu J."/>
            <person name="Raymond A."/>
            <person name="Pleasance S."/>
            <person name="Coope R."/>
            <person name="Wildung M.R."/>
            <person name="Ritland C.E."/>
            <person name="Bousquet J."/>
            <person name="Jones S.J."/>
            <person name="Bohlmann J."/>
            <person name="Birol I."/>
        </authorList>
    </citation>
    <scope>NUCLEOTIDE SEQUENCE [LARGE SCALE GENOMIC DNA]</scope>
    <source>
        <tissue evidence="1">Flushing bud</tissue>
    </source>
</reference>
<keyword evidence="1" id="KW-0496">Mitochondrion</keyword>
<name>A0A101LW71_PICGL</name>
<sequence length="60" mass="7214">MADLFKKHRGRFHLVSRLYLFLVSYRSHSHPLVSSAYSFDRPYIEKDGEIIFFEKHRGLD</sequence>
<evidence type="ECO:0000313" key="1">
    <source>
        <dbReference type="EMBL" id="KUM46464.1"/>
    </source>
</evidence>
<accession>A0A101LW71</accession>
<geneLocation type="mitochondrion" evidence="1"/>
<proteinExistence type="predicted"/>
<dbReference type="EMBL" id="LKAM01000011">
    <property type="protein sequence ID" value="KUM46464.1"/>
    <property type="molecule type" value="Genomic_DNA"/>
</dbReference>
<protein>
    <submittedName>
        <fullName evidence="1">Uncharacterized protein</fullName>
    </submittedName>
</protein>